<dbReference type="KEGG" id="acht:bsdcttw_44540"/>
<dbReference type="AlphaFoldDB" id="A0A7M3S9Z6"/>
<dbReference type="NCBIfam" id="TIGR01563">
    <property type="entry name" value="gp16_SPP1"/>
    <property type="match status" value="1"/>
</dbReference>
<reference evidence="1 2" key="2">
    <citation type="submission" date="2020-08" db="EMBL/GenBank/DDBJ databases">
        <authorList>
            <person name="Ueki A."/>
            <person name="Tonouchi A."/>
        </authorList>
    </citation>
    <scope>NUCLEOTIDE SEQUENCE [LARGE SCALE GENOMIC DNA]</scope>
    <source>
        <strain evidence="1 2">CTTW</strain>
    </source>
</reference>
<dbReference type="Gene3D" id="2.40.10.270">
    <property type="entry name" value="Bacteriophage SPP1 head-tail adaptor protein"/>
    <property type="match status" value="1"/>
</dbReference>
<sequence length="118" mass="13955">MVINRLNKKVIFMQLRDRDENGMPYENELGNNIQKLMPYKTAWASVEPTKPDEIIEAEKKSNMLYYTVFVRYDSNITSSMLINYKGEKLEIIGPPMNNREENEMLKIYCKYKAGDKFE</sequence>
<dbReference type="Proteomes" id="UP000515703">
    <property type="component" value="Chromosome"/>
</dbReference>
<dbReference type="RefSeq" id="WP_185256981.1">
    <property type="nucleotide sequence ID" value="NZ_AP023368.1"/>
</dbReference>
<evidence type="ECO:0000313" key="2">
    <source>
        <dbReference type="Proteomes" id="UP000515703"/>
    </source>
</evidence>
<accession>A0A7M3S9Z6</accession>
<evidence type="ECO:0008006" key="3">
    <source>
        <dbReference type="Google" id="ProtNLM"/>
    </source>
</evidence>
<name>A0A7M3S9Z6_9FIRM</name>
<organism evidence="1 2">
    <name type="scientific">Anaerocolumna chitinilytica</name>
    <dbReference type="NCBI Taxonomy" id="1727145"/>
    <lineage>
        <taxon>Bacteria</taxon>
        <taxon>Bacillati</taxon>
        <taxon>Bacillota</taxon>
        <taxon>Clostridia</taxon>
        <taxon>Lachnospirales</taxon>
        <taxon>Lachnospiraceae</taxon>
        <taxon>Anaerocolumna</taxon>
    </lineage>
</organism>
<dbReference type="Pfam" id="PF05521">
    <property type="entry name" value="Phage_HCP"/>
    <property type="match status" value="1"/>
</dbReference>
<dbReference type="InterPro" id="IPR008767">
    <property type="entry name" value="Phage_SPP1_head-tail_adaptor"/>
</dbReference>
<keyword evidence="2" id="KW-1185">Reference proteome</keyword>
<proteinExistence type="predicted"/>
<dbReference type="EMBL" id="AP023368">
    <property type="protein sequence ID" value="BCK01414.1"/>
    <property type="molecule type" value="Genomic_DNA"/>
</dbReference>
<gene>
    <name evidence="1" type="ORF">bsdcttw_44540</name>
</gene>
<reference evidence="1 2" key="1">
    <citation type="submission" date="2020-08" db="EMBL/GenBank/DDBJ databases">
        <title>Draft genome sequencing of an Anaerocolumna strain isolated from anoxic soil subjected to BSD treatment.</title>
        <authorList>
            <person name="Uek A."/>
            <person name="Tonouchi A."/>
        </authorList>
    </citation>
    <scope>NUCLEOTIDE SEQUENCE [LARGE SCALE GENOMIC DNA]</scope>
    <source>
        <strain evidence="1 2">CTTW</strain>
    </source>
</reference>
<evidence type="ECO:0000313" key="1">
    <source>
        <dbReference type="EMBL" id="BCK01414.1"/>
    </source>
</evidence>
<protein>
    <recommendedName>
        <fullName evidence="3">Head-tail adaptor protein</fullName>
    </recommendedName>
</protein>
<dbReference type="InterPro" id="IPR038666">
    <property type="entry name" value="SSP1_head-tail_sf"/>
</dbReference>